<feature type="non-terminal residue" evidence="4">
    <location>
        <position position="575"/>
    </location>
</feature>
<organism evidence="4 5">
    <name type="scientific">Crypturellus soui</name>
    <dbReference type="NCBI Taxonomy" id="458187"/>
    <lineage>
        <taxon>Eukaryota</taxon>
        <taxon>Metazoa</taxon>
        <taxon>Chordata</taxon>
        <taxon>Craniata</taxon>
        <taxon>Vertebrata</taxon>
        <taxon>Euteleostomi</taxon>
        <taxon>Archelosauria</taxon>
        <taxon>Archosauria</taxon>
        <taxon>Dinosauria</taxon>
        <taxon>Saurischia</taxon>
        <taxon>Theropoda</taxon>
        <taxon>Coelurosauria</taxon>
        <taxon>Aves</taxon>
        <taxon>Palaeognathae</taxon>
        <taxon>Tinamiformes</taxon>
        <taxon>Tinamidae</taxon>
        <taxon>Crypturellus</taxon>
    </lineage>
</organism>
<feature type="domain" description="BTB" evidence="3">
    <location>
        <begin position="33"/>
        <end position="100"/>
    </location>
</feature>
<dbReference type="Pfam" id="PF00651">
    <property type="entry name" value="BTB"/>
    <property type="match status" value="1"/>
</dbReference>
<comment type="caution">
    <text evidence="4">The sequence shown here is derived from an EMBL/GenBank/DDBJ whole genome shotgun (WGS) entry which is preliminary data.</text>
</comment>
<dbReference type="Gene3D" id="1.25.40.420">
    <property type="match status" value="1"/>
</dbReference>
<evidence type="ECO:0000256" key="2">
    <source>
        <dbReference type="ARBA" id="ARBA00022737"/>
    </source>
</evidence>
<dbReference type="InterPro" id="IPR030582">
    <property type="entry name" value="KLHL30_BACK"/>
</dbReference>
<dbReference type="EMBL" id="VWPX01012129">
    <property type="protein sequence ID" value="NWI15952.1"/>
    <property type="molecule type" value="Genomic_DNA"/>
</dbReference>
<dbReference type="SMART" id="SM00225">
    <property type="entry name" value="BTB"/>
    <property type="match status" value="1"/>
</dbReference>
<evidence type="ECO:0000256" key="1">
    <source>
        <dbReference type="ARBA" id="ARBA00022441"/>
    </source>
</evidence>
<evidence type="ECO:0000313" key="5">
    <source>
        <dbReference type="Proteomes" id="UP000545332"/>
    </source>
</evidence>
<evidence type="ECO:0000259" key="3">
    <source>
        <dbReference type="PROSITE" id="PS50097"/>
    </source>
</evidence>
<dbReference type="Proteomes" id="UP000545332">
    <property type="component" value="Unassembled WGS sequence"/>
</dbReference>
<feature type="non-terminal residue" evidence="4">
    <location>
        <position position="1"/>
    </location>
</feature>
<accession>A0A7K4KID9</accession>
<dbReference type="PROSITE" id="PS50097">
    <property type="entry name" value="BTB"/>
    <property type="match status" value="1"/>
</dbReference>
<dbReference type="PANTHER" id="PTHR24412">
    <property type="entry name" value="KELCH PROTEIN"/>
    <property type="match status" value="1"/>
</dbReference>
<dbReference type="Gene3D" id="3.30.710.10">
    <property type="entry name" value="Potassium Channel Kv1.1, Chain A"/>
    <property type="match status" value="1"/>
</dbReference>
<dbReference type="PANTHER" id="PTHR24412:SF398">
    <property type="entry name" value="KELCH-LIKE PROTEIN 30"/>
    <property type="match status" value="1"/>
</dbReference>
<dbReference type="SMART" id="SM00875">
    <property type="entry name" value="BACK"/>
    <property type="match status" value="1"/>
</dbReference>
<sequence length="575" mass="64793">MVRNVDDFDFCLESHAQSMLEGLQRLRAKPKLSDVTLLAGGREFPCHRGVLALCSHYFDAMFSGNFVESIKARVEIKDVDPDALEVLLDFAYTGKITINQANVEGLIRTSNQLHFPTIQKVCSRYLRQQMDATNCLGICEFGESHGCPEVSSKAWSFLQENFEAVSQQEEFLQLSKERLATYLSKDQLQVQEEQSLAEAVLRWVRYDAGPRAQFLPELLELAHLVSLPDQYLQNLLATEPLVRDSDASKAVVARYRTTRPLVLPQKLEEVLVVVGGRVLEESEDEDGRLEMPATPRNFAFYNPKSRRWMALPDFPDYNKWGFSVVALNNNVYVTGGSRGSQNDTWSTTQAWRFCLKEGAWKPIASMLKARTNHTSAALNGEIYVIGGTTGDVVEVECYDPYNKSWCAVSPALKYVSNFAAAGCLGKLYLIGSCAVKYNALTLQCYNPVRDLWSVITSPFIPKYLSAPRCASLHGLIYLIGDNTKKVYVYDAEANIWQKVQLLHTLHENGGMAALGDRLFVTGGHWKGMDGDYRVEMEVYDCAKDRWTREGSLPCLWLFHSSSSIFMDTSKWTEAF</sequence>
<evidence type="ECO:0000313" key="4">
    <source>
        <dbReference type="EMBL" id="NWI15952.1"/>
    </source>
</evidence>
<dbReference type="Pfam" id="PF01344">
    <property type="entry name" value="Kelch_1"/>
    <property type="match status" value="3"/>
</dbReference>
<dbReference type="InterPro" id="IPR000210">
    <property type="entry name" value="BTB/POZ_dom"/>
</dbReference>
<dbReference type="OrthoDB" id="6482909at2759"/>
<dbReference type="CDD" id="cd18469">
    <property type="entry name" value="BACK_KLHL30"/>
    <property type="match status" value="1"/>
</dbReference>
<dbReference type="InterPro" id="IPR017096">
    <property type="entry name" value="BTB-kelch_protein"/>
</dbReference>
<dbReference type="SMART" id="SM00612">
    <property type="entry name" value="Kelch"/>
    <property type="match status" value="4"/>
</dbReference>
<dbReference type="Gene3D" id="2.120.10.80">
    <property type="entry name" value="Kelch-type beta propeller"/>
    <property type="match status" value="1"/>
</dbReference>
<keyword evidence="5" id="KW-1185">Reference proteome</keyword>
<dbReference type="FunFam" id="1.25.40.420:FF:000001">
    <property type="entry name" value="Kelch-like family member 12"/>
    <property type="match status" value="1"/>
</dbReference>
<dbReference type="SUPFAM" id="SSF54695">
    <property type="entry name" value="POZ domain"/>
    <property type="match status" value="1"/>
</dbReference>
<reference evidence="4 5" key="1">
    <citation type="submission" date="2019-09" db="EMBL/GenBank/DDBJ databases">
        <title>Bird 10,000 Genomes (B10K) Project - Family phase.</title>
        <authorList>
            <person name="Zhang G."/>
        </authorList>
    </citation>
    <scope>NUCLEOTIDE SEQUENCE [LARGE SCALE GENOMIC DNA]</scope>
    <source>
        <strain evidence="4">B10K-MSB-42743</strain>
        <tissue evidence="4">Heart</tissue>
    </source>
</reference>
<dbReference type="Pfam" id="PF07707">
    <property type="entry name" value="BACK"/>
    <property type="match status" value="1"/>
</dbReference>
<dbReference type="InterPro" id="IPR011705">
    <property type="entry name" value="BACK"/>
</dbReference>
<dbReference type="PIRSF" id="PIRSF037037">
    <property type="entry name" value="Kelch-like_protein_gigaxonin"/>
    <property type="match status" value="1"/>
</dbReference>
<dbReference type="InterPro" id="IPR011333">
    <property type="entry name" value="SKP1/BTB/POZ_sf"/>
</dbReference>
<name>A0A7K4KID9_9AVES</name>
<keyword evidence="2" id="KW-0677">Repeat</keyword>
<proteinExistence type="predicted"/>
<keyword evidence="1" id="KW-0880">Kelch repeat</keyword>
<dbReference type="AlphaFoldDB" id="A0A7K4KID9"/>
<dbReference type="SUPFAM" id="SSF117281">
    <property type="entry name" value="Kelch motif"/>
    <property type="match status" value="1"/>
</dbReference>
<dbReference type="InterPro" id="IPR006652">
    <property type="entry name" value="Kelch_1"/>
</dbReference>
<protein>
    <submittedName>
        <fullName evidence="4">KLH30 protein</fullName>
    </submittedName>
</protein>
<dbReference type="InterPro" id="IPR015915">
    <property type="entry name" value="Kelch-typ_b-propeller"/>
</dbReference>
<gene>
    <name evidence="4" type="primary">Klhl30</name>
    <name evidence="4" type="ORF">CRYSOU_R04692</name>
</gene>